<dbReference type="Pfam" id="PF00528">
    <property type="entry name" value="BPD_transp_1"/>
    <property type="match status" value="1"/>
</dbReference>
<dbReference type="InterPro" id="IPR000515">
    <property type="entry name" value="MetI-like"/>
</dbReference>
<dbReference type="GO" id="GO:0005886">
    <property type="term" value="C:plasma membrane"/>
    <property type="evidence" value="ECO:0007669"/>
    <property type="project" value="UniProtKB-SubCell"/>
</dbReference>
<evidence type="ECO:0000259" key="8">
    <source>
        <dbReference type="Pfam" id="PF00528"/>
    </source>
</evidence>
<evidence type="ECO:0000256" key="3">
    <source>
        <dbReference type="ARBA" id="ARBA00022475"/>
    </source>
</evidence>
<evidence type="ECO:0000313" key="9">
    <source>
        <dbReference type="EMBL" id="BAR59749.1"/>
    </source>
</evidence>
<accession>A0A0E4FW62</accession>
<evidence type="ECO:0000256" key="6">
    <source>
        <dbReference type="ARBA" id="ARBA00023136"/>
    </source>
</evidence>
<sequence>MPLVTIMGLYFAGMLSGAFVVETVFAWPGLGRIVVEAVFARDYPVVQAGEHWESPDSSPGKLALVTFPRLSPRLNLALEYFFGGILMVQKVSLTVTELDGSQV</sequence>
<gene>
    <name evidence="9" type="ORF">NK6_6598</name>
</gene>
<dbReference type="PANTHER" id="PTHR43163">
    <property type="entry name" value="DIPEPTIDE TRANSPORT SYSTEM PERMEASE PROTEIN DPPB-RELATED"/>
    <property type="match status" value="1"/>
</dbReference>
<organism evidence="9 10">
    <name type="scientific">Bradyrhizobium diazoefficiens</name>
    <dbReference type="NCBI Taxonomy" id="1355477"/>
    <lineage>
        <taxon>Bacteria</taxon>
        <taxon>Pseudomonadati</taxon>
        <taxon>Pseudomonadota</taxon>
        <taxon>Alphaproteobacteria</taxon>
        <taxon>Hyphomicrobiales</taxon>
        <taxon>Nitrobacteraceae</taxon>
        <taxon>Bradyrhizobium</taxon>
    </lineage>
</organism>
<keyword evidence="6 7" id="KW-0472">Membrane</keyword>
<name>A0A0E4FW62_9BRAD</name>
<dbReference type="PANTHER" id="PTHR43163:SF6">
    <property type="entry name" value="DIPEPTIDE TRANSPORT SYSTEM PERMEASE PROTEIN DPPB-RELATED"/>
    <property type="match status" value="1"/>
</dbReference>
<keyword evidence="3" id="KW-1003">Cell membrane</keyword>
<reference evidence="9 10" key="1">
    <citation type="submission" date="2014-11" db="EMBL/GenBank/DDBJ databases">
        <title>Symbiosis island explosion on the genome of extra-slow-growing strains of soybean bradyrhizobia with massive insertion sequences.</title>
        <authorList>
            <person name="Iida T."/>
            <person name="Minamisawa K."/>
        </authorList>
    </citation>
    <scope>NUCLEOTIDE SEQUENCE [LARGE SCALE GENOMIC DNA]</scope>
    <source>
        <strain evidence="9 10">NK6</strain>
    </source>
</reference>
<evidence type="ECO:0000256" key="7">
    <source>
        <dbReference type="SAM" id="Phobius"/>
    </source>
</evidence>
<comment type="subcellular location">
    <subcellularLocation>
        <location evidence="1">Cell membrane</location>
        <topology evidence="1">Multi-pass membrane protein</topology>
    </subcellularLocation>
</comment>
<evidence type="ECO:0000256" key="5">
    <source>
        <dbReference type="ARBA" id="ARBA00022989"/>
    </source>
</evidence>
<dbReference type="AlphaFoldDB" id="A0A0E4FW62"/>
<dbReference type="GO" id="GO:0055085">
    <property type="term" value="P:transmembrane transport"/>
    <property type="evidence" value="ECO:0007669"/>
    <property type="project" value="InterPro"/>
</dbReference>
<dbReference type="Proteomes" id="UP000063308">
    <property type="component" value="Chromosome"/>
</dbReference>
<dbReference type="EMBL" id="AP014685">
    <property type="protein sequence ID" value="BAR59749.1"/>
    <property type="molecule type" value="Genomic_DNA"/>
</dbReference>
<proteinExistence type="predicted"/>
<feature type="domain" description="ABC transmembrane type-1" evidence="8">
    <location>
        <begin position="2"/>
        <end position="54"/>
    </location>
</feature>
<keyword evidence="4 7" id="KW-0812">Transmembrane</keyword>
<evidence type="ECO:0000256" key="1">
    <source>
        <dbReference type="ARBA" id="ARBA00004651"/>
    </source>
</evidence>
<keyword evidence="2" id="KW-0813">Transport</keyword>
<evidence type="ECO:0000256" key="2">
    <source>
        <dbReference type="ARBA" id="ARBA00022448"/>
    </source>
</evidence>
<protein>
    <recommendedName>
        <fullName evidence="8">ABC transmembrane type-1 domain-containing protein</fullName>
    </recommendedName>
</protein>
<keyword evidence="5 7" id="KW-1133">Transmembrane helix</keyword>
<evidence type="ECO:0000256" key="4">
    <source>
        <dbReference type="ARBA" id="ARBA00022692"/>
    </source>
</evidence>
<evidence type="ECO:0000313" key="10">
    <source>
        <dbReference type="Proteomes" id="UP000063308"/>
    </source>
</evidence>
<feature type="transmembrane region" description="Helical" evidence="7">
    <location>
        <begin position="6"/>
        <end position="27"/>
    </location>
</feature>